<evidence type="ECO:0000313" key="2">
    <source>
        <dbReference type="EMBL" id="CAG8761925.1"/>
    </source>
</evidence>
<protein>
    <submittedName>
        <fullName evidence="2">15505_t:CDS:1</fullName>
    </submittedName>
</protein>
<dbReference type="EMBL" id="CAJVQA010020089">
    <property type="protein sequence ID" value="CAG8761925.1"/>
    <property type="molecule type" value="Genomic_DNA"/>
</dbReference>
<evidence type="ECO:0000256" key="1">
    <source>
        <dbReference type="SAM" id="MobiDB-lite"/>
    </source>
</evidence>
<evidence type="ECO:0000313" key="3">
    <source>
        <dbReference type="Proteomes" id="UP000789759"/>
    </source>
</evidence>
<reference evidence="2" key="1">
    <citation type="submission" date="2021-06" db="EMBL/GenBank/DDBJ databases">
        <authorList>
            <person name="Kallberg Y."/>
            <person name="Tangrot J."/>
            <person name="Rosling A."/>
        </authorList>
    </citation>
    <scope>NUCLEOTIDE SEQUENCE</scope>
    <source>
        <strain evidence="2">FL966</strain>
    </source>
</reference>
<dbReference type="AlphaFoldDB" id="A0A9N9NVZ0"/>
<keyword evidence="3" id="KW-1185">Reference proteome</keyword>
<sequence>MTELSNNHYNNTTSKITKSSIEYDDDESNDYEKSIDFDDIVVSEEEDQGDQEEDRGNQSDQDDTNTKPDFVDDNIKDVISDLVQELFTRIFVNDSWMCASSIEKPYYSAEIYPSICYTCSSPNVEKT</sequence>
<accession>A0A9N9NVZ0</accession>
<feature type="compositionally biased region" description="Acidic residues" evidence="1">
    <location>
        <begin position="37"/>
        <end position="53"/>
    </location>
</feature>
<gene>
    <name evidence="2" type="ORF">CPELLU_LOCUS15358</name>
</gene>
<proteinExistence type="predicted"/>
<organism evidence="2 3">
    <name type="scientific">Cetraspora pellucida</name>
    <dbReference type="NCBI Taxonomy" id="1433469"/>
    <lineage>
        <taxon>Eukaryota</taxon>
        <taxon>Fungi</taxon>
        <taxon>Fungi incertae sedis</taxon>
        <taxon>Mucoromycota</taxon>
        <taxon>Glomeromycotina</taxon>
        <taxon>Glomeromycetes</taxon>
        <taxon>Diversisporales</taxon>
        <taxon>Gigasporaceae</taxon>
        <taxon>Cetraspora</taxon>
    </lineage>
</organism>
<feature type="compositionally biased region" description="Polar residues" evidence="1">
    <location>
        <begin position="1"/>
        <end position="20"/>
    </location>
</feature>
<dbReference type="OrthoDB" id="2440780at2759"/>
<feature type="region of interest" description="Disordered" evidence="1">
    <location>
        <begin position="1"/>
        <end position="72"/>
    </location>
</feature>
<feature type="non-terminal residue" evidence="2">
    <location>
        <position position="127"/>
    </location>
</feature>
<dbReference type="Proteomes" id="UP000789759">
    <property type="component" value="Unassembled WGS sequence"/>
</dbReference>
<comment type="caution">
    <text evidence="2">The sequence shown here is derived from an EMBL/GenBank/DDBJ whole genome shotgun (WGS) entry which is preliminary data.</text>
</comment>
<name>A0A9N9NVZ0_9GLOM</name>